<reference evidence="7 8" key="1">
    <citation type="submission" date="2019-11" db="EMBL/GenBank/DDBJ databases">
        <title>The genome sequence of Methylocystis heyeri.</title>
        <authorList>
            <person name="Oshkin I.Y."/>
            <person name="Miroshnikov K."/>
            <person name="Dedysh S.N."/>
        </authorList>
    </citation>
    <scope>NUCLEOTIDE SEQUENCE [LARGE SCALE GENOMIC DNA]</scope>
    <source>
        <strain evidence="7 8">H2</strain>
    </source>
</reference>
<dbReference type="CDD" id="cd02696">
    <property type="entry name" value="MurNAc-LAA"/>
    <property type="match status" value="1"/>
</dbReference>
<dbReference type="PANTHER" id="PTHR30404">
    <property type="entry name" value="N-ACETYLMURAMOYL-L-ALANINE AMIDASE"/>
    <property type="match status" value="1"/>
</dbReference>
<protein>
    <recommendedName>
        <fullName evidence="2">N-acetylmuramoyl-L-alanine amidase</fullName>
        <ecNumber evidence="2">3.5.1.28</ecNumber>
    </recommendedName>
</protein>
<dbReference type="EC" id="3.5.1.28" evidence="2"/>
<evidence type="ECO:0000256" key="4">
    <source>
        <dbReference type="SAM" id="MobiDB-lite"/>
    </source>
</evidence>
<dbReference type="GO" id="GO:0008745">
    <property type="term" value="F:N-acetylmuramoyl-L-alanine amidase activity"/>
    <property type="evidence" value="ECO:0007669"/>
    <property type="project" value="UniProtKB-EC"/>
</dbReference>
<proteinExistence type="predicted"/>
<feature type="signal peptide" evidence="5">
    <location>
        <begin position="1"/>
        <end position="34"/>
    </location>
</feature>
<evidence type="ECO:0000256" key="2">
    <source>
        <dbReference type="ARBA" id="ARBA00011901"/>
    </source>
</evidence>
<organism evidence="7 8">
    <name type="scientific">Methylocystis heyeri</name>
    <dbReference type="NCBI Taxonomy" id="391905"/>
    <lineage>
        <taxon>Bacteria</taxon>
        <taxon>Pseudomonadati</taxon>
        <taxon>Pseudomonadota</taxon>
        <taxon>Alphaproteobacteria</taxon>
        <taxon>Hyphomicrobiales</taxon>
        <taxon>Methylocystaceae</taxon>
        <taxon>Methylocystis</taxon>
    </lineage>
</organism>
<accession>A0A6B8KCE3</accession>
<dbReference type="Proteomes" id="UP000309061">
    <property type="component" value="Chromosome"/>
</dbReference>
<evidence type="ECO:0000313" key="8">
    <source>
        <dbReference type="Proteomes" id="UP000309061"/>
    </source>
</evidence>
<evidence type="ECO:0000256" key="1">
    <source>
        <dbReference type="ARBA" id="ARBA00001561"/>
    </source>
</evidence>
<dbReference type="GO" id="GO:0009253">
    <property type="term" value="P:peptidoglycan catabolic process"/>
    <property type="evidence" value="ECO:0007669"/>
    <property type="project" value="InterPro"/>
</dbReference>
<feature type="domain" description="MurNAc-LAA" evidence="6">
    <location>
        <begin position="265"/>
        <end position="419"/>
    </location>
</feature>
<dbReference type="GO" id="GO:0030288">
    <property type="term" value="C:outer membrane-bounded periplasmic space"/>
    <property type="evidence" value="ECO:0007669"/>
    <property type="project" value="TreeGrafter"/>
</dbReference>
<comment type="catalytic activity">
    <reaction evidence="1">
        <text>Hydrolyzes the link between N-acetylmuramoyl residues and L-amino acid residues in certain cell-wall glycopeptides.</text>
        <dbReference type="EC" id="3.5.1.28"/>
    </reaction>
</comment>
<dbReference type="SUPFAM" id="SSF53187">
    <property type="entry name" value="Zn-dependent exopeptidases"/>
    <property type="match status" value="1"/>
</dbReference>
<gene>
    <name evidence="7" type="ORF">H2LOC_002765</name>
</gene>
<dbReference type="SMART" id="SM00646">
    <property type="entry name" value="Ami_3"/>
    <property type="match status" value="1"/>
</dbReference>
<evidence type="ECO:0000259" key="6">
    <source>
        <dbReference type="SMART" id="SM00646"/>
    </source>
</evidence>
<feature type="region of interest" description="Disordered" evidence="4">
    <location>
        <begin position="163"/>
        <end position="203"/>
    </location>
</feature>
<keyword evidence="5" id="KW-0732">Signal</keyword>
<feature type="chain" id="PRO_5025346938" description="N-acetylmuramoyl-L-alanine amidase" evidence="5">
    <location>
        <begin position="35"/>
        <end position="443"/>
    </location>
</feature>
<sequence length="443" mass="47362">MARLSRFPAFIRGFRALLVAALIAGAPTAEPVWAGENDAKAADSTRIEAIAARLEQKKDRTRLIFELTGPVRAETFAVSAPDRIIVDLPEVAFRIDPAIGRPKDAPSGETVVKSYRFGQFAPGRSRIVIDLSRPAKVLGAESVNRSEGARLEIDLAPTEPARFSEAAAEHARSAAAAAPQASDHRPGVPPASPQADDNPSPLPLVVIDPGHGGVDVGAASKRGELEKNIVLEFARALKAKIEAQGRLRTLLTRSDDVFVALDDRVRFARQAGAALFISIHADTLGEASVQGATVYTVASRASDAESARIAEKENFADQAAGLEQQATAEEIGDILFDLTRRETRAHSRDFAAKLVGKWRDAGSLNKNPSRSAGFVVLKAHDVPSVLLELGYLSSEKDLANLTSAQWREHAAGTTAEAIEAYFAARSRDARATPQLSEGPPRPQ</sequence>
<evidence type="ECO:0000256" key="3">
    <source>
        <dbReference type="ARBA" id="ARBA00022801"/>
    </source>
</evidence>
<dbReference type="InterPro" id="IPR050695">
    <property type="entry name" value="N-acetylmuramoyl_amidase_3"/>
</dbReference>
<dbReference type="AlphaFoldDB" id="A0A6B8KCE3"/>
<name>A0A6B8KCE3_9HYPH</name>
<dbReference type="Pfam" id="PF01520">
    <property type="entry name" value="Amidase_3"/>
    <property type="match status" value="1"/>
</dbReference>
<dbReference type="InterPro" id="IPR002508">
    <property type="entry name" value="MurNAc-LAA_cat"/>
</dbReference>
<evidence type="ECO:0000256" key="5">
    <source>
        <dbReference type="SAM" id="SignalP"/>
    </source>
</evidence>
<dbReference type="PANTHER" id="PTHR30404:SF0">
    <property type="entry name" value="N-ACETYLMURAMOYL-L-ALANINE AMIDASE AMIC"/>
    <property type="match status" value="1"/>
</dbReference>
<dbReference type="InterPro" id="IPR021731">
    <property type="entry name" value="AMIN_dom"/>
</dbReference>
<dbReference type="OrthoDB" id="9806267at2"/>
<keyword evidence="8" id="KW-1185">Reference proteome</keyword>
<dbReference type="RefSeq" id="WP_136494991.1">
    <property type="nucleotide sequence ID" value="NZ_CP046052.1"/>
</dbReference>
<dbReference type="EMBL" id="CP046052">
    <property type="protein sequence ID" value="QGM44695.1"/>
    <property type="molecule type" value="Genomic_DNA"/>
</dbReference>
<dbReference type="Gene3D" id="3.40.630.40">
    <property type="entry name" value="Zn-dependent exopeptidases"/>
    <property type="match status" value="1"/>
</dbReference>
<evidence type="ECO:0000313" key="7">
    <source>
        <dbReference type="EMBL" id="QGM44695.1"/>
    </source>
</evidence>
<dbReference type="Gene3D" id="2.60.40.3500">
    <property type="match status" value="1"/>
</dbReference>
<dbReference type="Pfam" id="PF11741">
    <property type="entry name" value="AMIN"/>
    <property type="match status" value="1"/>
</dbReference>
<keyword evidence="3" id="KW-0378">Hydrolase</keyword>
<dbReference type="KEGG" id="mhey:H2LOC_002765"/>